<feature type="compositionally biased region" description="Basic and acidic residues" evidence="4">
    <location>
        <begin position="45"/>
        <end position="56"/>
    </location>
</feature>
<feature type="compositionally biased region" description="Basic and acidic residues" evidence="4">
    <location>
        <begin position="1"/>
        <end position="26"/>
    </location>
</feature>
<dbReference type="KEGG" id="cci:CC1G_10828"/>
<dbReference type="GeneID" id="6010262"/>
<evidence type="ECO:0000256" key="1">
    <source>
        <dbReference type="ARBA" id="ARBA00004123"/>
    </source>
</evidence>
<dbReference type="OrthoDB" id="416729at2759"/>
<feature type="compositionally biased region" description="Basic residues" evidence="4">
    <location>
        <begin position="196"/>
        <end position="206"/>
    </location>
</feature>
<keyword evidence="2" id="KW-0819">tRNA processing</keyword>
<feature type="compositionally biased region" description="Basic and acidic residues" evidence="4">
    <location>
        <begin position="207"/>
        <end position="217"/>
    </location>
</feature>
<dbReference type="InterPro" id="IPR014612">
    <property type="entry name" value="Pop7/Rpp20"/>
</dbReference>
<dbReference type="InParanoid" id="A8NHH7"/>
<evidence type="ECO:0000256" key="2">
    <source>
        <dbReference type="ARBA" id="ARBA00022694"/>
    </source>
</evidence>
<accession>A8NHH7</accession>
<dbReference type="GO" id="GO:0001682">
    <property type="term" value="P:tRNA 5'-leader removal"/>
    <property type="evidence" value="ECO:0007669"/>
    <property type="project" value="InterPro"/>
</dbReference>
<feature type="compositionally biased region" description="Acidic residues" evidence="4">
    <location>
        <begin position="218"/>
        <end position="227"/>
    </location>
</feature>
<dbReference type="Gene3D" id="3.30.110.20">
    <property type="entry name" value="Alba-like domain"/>
    <property type="match status" value="1"/>
</dbReference>
<dbReference type="InterPro" id="IPR036882">
    <property type="entry name" value="Alba-like_dom_sf"/>
</dbReference>
<comment type="caution">
    <text evidence="5">The sequence shown here is derived from an EMBL/GenBank/DDBJ whole genome shotgun (WGS) entry which is preliminary data.</text>
</comment>
<feature type="region of interest" description="Disordered" evidence="4">
    <location>
        <begin position="1"/>
        <end position="67"/>
    </location>
</feature>
<dbReference type="Proteomes" id="UP000001861">
    <property type="component" value="Unassembled WGS sequence"/>
</dbReference>
<dbReference type="GO" id="GO:0003676">
    <property type="term" value="F:nucleic acid binding"/>
    <property type="evidence" value="ECO:0007669"/>
    <property type="project" value="InterPro"/>
</dbReference>
<proteinExistence type="predicted"/>
<dbReference type="GO" id="GO:0000172">
    <property type="term" value="C:ribonuclease MRP complex"/>
    <property type="evidence" value="ECO:0007669"/>
    <property type="project" value="InterPro"/>
</dbReference>
<comment type="subcellular location">
    <subcellularLocation>
        <location evidence="1">Nucleus</location>
    </subcellularLocation>
</comment>
<feature type="compositionally biased region" description="Polar residues" evidence="4">
    <location>
        <begin position="35"/>
        <end position="44"/>
    </location>
</feature>
<dbReference type="RefSeq" id="XP_001833763.2">
    <property type="nucleotide sequence ID" value="XM_001833711.2"/>
</dbReference>
<gene>
    <name evidence="5" type="ORF">CC1G_10828</name>
</gene>
<evidence type="ECO:0000256" key="3">
    <source>
        <dbReference type="ARBA" id="ARBA00023242"/>
    </source>
</evidence>
<dbReference type="Pfam" id="PF12328">
    <property type="entry name" value="Rpp20"/>
    <property type="match status" value="1"/>
</dbReference>
<dbReference type="VEuPathDB" id="FungiDB:CC1G_10828"/>
<keyword evidence="3" id="KW-0539">Nucleus</keyword>
<dbReference type="AlphaFoldDB" id="A8NHH7"/>
<organism evidence="5 6">
    <name type="scientific">Coprinopsis cinerea (strain Okayama-7 / 130 / ATCC MYA-4618 / FGSC 9003)</name>
    <name type="common">Inky cap fungus</name>
    <name type="synonym">Hormographiella aspergillata</name>
    <dbReference type="NCBI Taxonomy" id="240176"/>
    <lineage>
        <taxon>Eukaryota</taxon>
        <taxon>Fungi</taxon>
        <taxon>Dikarya</taxon>
        <taxon>Basidiomycota</taxon>
        <taxon>Agaricomycotina</taxon>
        <taxon>Agaricomycetes</taxon>
        <taxon>Agaricomycetidae</taxon>
        <taxon>Agaricales</taxon>
        <taxon>Agaricineae</taxon>
        <taxon>Psathyrellaceae</taxon>
        <taxon>Coprinopsis</taxon>
    </lineage>
</organism>
<dbReference type="OMA" id="CITRRTE"/>
<feature type="region of interest" description="Disordered" evidence="4">
    <location>
        <begin position="186"/>
        <end position="227"/>
    </location>
</feature>
<evidence type="ECO:0000313" key="6">
    <source>
        <dbReference type="Proteomes" id="UP000001861"/>
    </source>
</evidence>
<protein>
    <submittedName>
        <fullName evidence="5">Uncharacterized protein</fullName>
    </submittedName>
</protein>
<dbReference type="HOGENOM" id="CLU_077462_0_0_1"/>
<evidence type="ECO:0000313" key="5">
    <source>
        <dbReference type="EMBL" id="EAU88055.2"/>
    </source>
</evidence>
<dbReference type="eggNOG" id="ENOG502SGDR">
    <property type="taxonomic scope" value="Eukaryota"/>
</dbReference>
<evidence type="ECO:0000256" key="4">
    <source>
        <dbReference type="SAM" id="MobiDB-lite"/>
    </source>
</evidence>
<name>A8NHH7_COPC7</name>
<sequence>MALKRKNDLVNPDPTEKSGKKLRLSEEGDVVDTPSVENPPSSNAKGKEKAGEENMAQKKRIRKLAPPRPFPLVPTSVSVTGPHSAHKEGKNFICISRRNGLGAYLRRYKTLHLSAMGAAIPLLLQLSCALPPILPFSKDEIHTEVLTGTCEVQDEIIPEDDQEDIDIQSRFKSTLQVVIRIGDGQFEGDTTGPARKNPKFKHKKGKEKAQGDVWHEPEQEDDLMETV</sequence>
<reference evidence="5 6" key="1">
    <citation type="journal article" date="2010" name="Proc. Natl. Acad. Sci. U.S.A.">
        <title>Insights into evolution of multicellular fungi from the assembled chromosomes of the mushroom Coprinopsis cinerea (Coprinus cinereus).</title>
        <authorList>
            <person name="Stajich J.E."/>
            <person name="Wilke S.K."/>
            <person name="Ahren D."/>
            <person name="Au C.H."/>
            <person name="Birren B.W."/>
            <person name="Borodovsky M."/>
            <person name="Burns C."/>
            <person name="Canback B."/>
            <person name="Casselton L.A."/>
            <person name="Cheng C.K."/>
            <person name="Deng J."/>
            <person name="Dietrich F.S."/>
            <person name="Fargo D.C."/>
            <person name="Farman M.L."/>
            <person name="Gathman A.C."/>
            <person name="Goldberg J."/>
            <person name="Guigo R."/>
            <person name="Hoegger P.J."/>
            <person name="Hooker J.B."/>
            <person name="Huggins A."/>
            <person name="James T.Y."/>
            <person name="Kamada T."/>
            <person name="Kilaru S."/>
            <person name="Kodira C."/>
            <person name="Kues U."/>
            <person name="Kupfer D."/>
            <person name="Kwan H.S."/>
            <person name="Lomsadze A."/>
            <person name="Li W."/>
            <person name="Lilly W.W."/>
            <person name="Ma L.J."/>
            <person name="Mackey A.J."/>
            <person name="Manning G."/>
            <person name="Martin F."/>
            <person name="Muraguchi H."/>
            <person name="Natvig D.O."/>
            <person name="Palmerini H."/>
            <person name="Ramesh M.A."/>
            <person name="Rehmeyer C.J."/>
            <person name="Roe B.A."/>
            <person name="Shenoy N."/>
            <person name="Stanke M."/>
            <person name="Ter-Hovhannisyan V."/>
            <person name="Tunlid A."/>
            <person name="Velagapudi R."/>
            <person name="Vision T.J."/>
            <person name="Zeng Q."/>
            <person name="Zolan M.E."/>
            <person name="Pukkila P.J."/>
        </authorList>
    </citation>
    <scope>NUCLEOTIDE SEQUENCE [LARGE SCALE GENOMIC DNA]</scope>
    <source>
        <strain evidence="6">Okayama-7 / 130 / ATCC MYA-4618 / FGSC 9003</strain>
    </source>
</reference>
<keyword evidence="6" id="KW-1185">Reference proteome</keyword>
<dbReference type="GO" id="GO:0005655">
    <property type="term" value="C:nucleolar ribonuclease P complex"/>
    <property type="evidence" value="ECO:0007669"/>
    <property type="project" value="InterPro"/>
</dbReference>
<dbReference type="EMBL" id="AACS02000002">
    <property type="protein sequence ID" value="EAU88055.2"/>
    <property type="molecule type" value="Genomic_DNA"/>
</dbReference>